<keyword evidence="3" id="KW-1185">Reference proteome</keyword>
<reference evidence="2" key="1">
    <citation type="submission" date="2023-03" db="EMBL/GenBank/DDBJ databases">
        <title>Massive genome expansion in bonnet fungi (Mycena s.s.) driven by repeated elements and novel gene families across ecological guilds.</title>
        <authorList>
            <consortium name="Lawrence Berkeley National Laboratory"/>
            <person name="Harder C.B."/>
            <person name="Miyauchi S."/>
            <person name="Viragh M."/>
            <person name="Kuo A."/>
            <person name="Thoen E."/>
            <person name="Andreopoulos B."/>
            <person name="Lu D."/>
            <person name="Skrede I."/>
            <person name="Drula E."/>
            <person name="Henrissat B."/>
            <person name="Morin E."/>
            <person name="Kohler A."/>
            <person name="Barry K."/>
            <person name="LaButti K."/>
            <person name="Morin E."/>
            <person name="Salamov A."/>
            <person name="Lipzen A."/>
            <person name="Mereny Z."/>
            <person name="Hegedus B."/>
            <person name="Baldrian P."/>
            <person name="Stursova M."/>
            <person name="Weitz H."/>
            <person name="Taylor A."/>
            <person name="Grigoriev I.V."/>
            <person name="Nagy L.G."/>
            <person name="Martin F."/>
            <person name="Kauserud H."/>
        </authorList>
    </citation>
    <scope>NUCLEOTIDE SEQUENCE</scope>
    <source>
        <strain evidence="2">CBHHK200</strain>
    </source>
</reference>
<feature type="compositionally biased region" description="Pro residues" evidence="1">
    <location>
        <begin position="73"/>
        <end position="86"/>
    </location>
</feature>
<evidence type="ECO:0000313" key="3">
    <source>
        <dbReference type="Proteomes" id="UP001218188"/>
    </source>
</evidence>
<evidence type="ECO:0000256" key="1">
    <source>
        <dbReference type="SAM" id="MobiDB-lite"/>
    </source>
</evidence>
<feature type="compositionally biased region" description="Basic residues" evidence="1">
    <location>
        <begin position="1"/>
        <end position="12"/>
    </location>
</feature>
<dbReference type="EMBL" id="JARJCM010000388">
    <property type="protein sequence ID" value="KAJ7017669.1"/>
    <property type="molecule type" value="Genomic_DNA"/>
</dbReference>
<evidence type="ECO:0000313" key="2">
    <source>
        <dbReference type="EMBL" id="KAJ7017669.1"/>
    </source>
</evidence>
<dbReference type="Proteomes" id="UP001218188">
    <property type="component" value="Unassembled WGS sequence"/>
</dbReference>
<name>A0AAD6RYV4_9AGAR</name>
<feature type="region of interest" description="Disordered" evidence="1">
    <location>
        <begin position="1"/>
        <end position="95"/>
    </location>
</feature>
<comment type="caution">
    <text evidence="2">The sequence shown here is derived from an EMBL/GenBank/DDBJ whole genome shotgun (WGS) entry which is preliminary data.</text>
</comment>
<feature type="compositionally biased region" description="Basic and acidic residues" evidence="1">
    <location>
        <begin position="43"/>
        <end position="67"/>
    </location>
</feature>
<protein>
    <submittedName>
        <fullName evidence="2">Uncharacterized protein</fullName>
    </submittedName>
</protein>
<sequence length="289" mass="31635">MTKKRLSKKHSPQKTSNDSNEYRAGLSTAEKAERRRKLSAESYARHRSEIRERRRIAAAEKRNDAGIHRRSSPTPPNPAPLAPPSLPSSSIDGSYILPEATPSEYHQAWFQALSQEPPSLSARSLSLCAAAADVANAGDIVFAAGGRPSLTSAELVATQALTEMAHFSKKNHNAARVSVASSEALSLPRSTDRCFLLRPTPTTTPGITRVELGQALVAELNSGELTATTPDDAMRWHQHGGFTREEDWHAAITWQSLSAWRSTAEHQIGLERRRARIEGRAADEDLYLG</sequence>
<organism evidence="2 3">
    <name type="scientific">Mycena alexandri</name>
    <dbReference type="NCBI Taxonomy" id="1745969"/>
    <lineage>
        <taxon>Eukaryota</taxon>
        <taxon>Fungi</taxon>
        <taxon>Dikarya</taxon>
        <taxon>Basidiomycota</taxon>
        <taxon>Agaricomycotina</taxon>
        <taxon>Agaricomycetes</taxon>
        <taxon>Agaricomycetidae</taxon>
        <taxon>Agaricales</taxon>
        <taxon>Marasmiineae</taxon>
        <taxon>Mycenaceae</taxon>
        <taxon>Mycena</taxon>
    </lineage>
</organism>
<proteinExistence type="predicted"/>
<dbReference type="AlphaFoldDB" id="A0AAD6RYV4"/>
<gene>
    <name evidence="2" type="ORF">C8F04DRAFT_1278997</name>
</gene>
<accession>A0AAD6RYV4</accession>